<feature type="transmembrane region" description="Helical" evidence="8">
    <location>
        <begin position="43"/>
        <end position="68"/>
    </location>
</feature>
<name>A0A1S3HPU1_LINAN</name>
<feature type="transmembrane region" description="Helical" evidence="8">
    <location>
        <begin position="446"/>
        <end position="470"/>
    </location>
</feature>
<dbReference type="InParanoid" id="A0A1S3HPU1"/>
<evidence type="ECO:0000259" key="9">
    <source>
        <dbReference type="Pfam" id="PF01490"/>
    </source>
</evidence>
<feature type="transmembrane region" description="Helical" evidence="8">
    <location>
        <begin position="260"/>
        <end position="278"/>
    </location>
</feature>
<organism evidence="10 11">
    <name type="scientific">Lingula anatina</name>
    <name type="common">Brachiopod</name>
    <name type="synonym">Lingula unguis</name>
    <dbReference type="NCBI Taxonomy" id="7574"/>
    <lineage>
        <taxon>Eukaryota</taxon>
        <taxon>Metazoa</taxon>
        <taxon>Spiralia</taxon>
        <taxon>Lophotrochozoa</taxon>
        <taxon>Brachiopoda</taxon>
        <taxon>Linguliformea</taxon>
        <taxon>Lingulata</taxon>
        <taxon>Lingulida</taxon>
        <taxon>Linguloidea</taxon>
        <taxon>Lingulidae</taxon>
        <taxon>Lingula</taxon>
    </lineage>
</organism>
<dbReference type="GO" id="GO:0016020">
    <property type="term" value="C:membrane"/>
    <property type="evidence" value="ECO:0007669"/>
    <property type="project" value="UniProtKB-SubCell"/>
</dbReference>
<feature type="transmembrane region" description="Helical" evidence="8">
    <location>
        <begin position="495"/>
        <end position="517"/>
    </location>
</feature>
<dbReference type="GeneID" id="106156714"/>
<sequence length="520" mass="57625">MAGDVTDTGTLYSPAVGLVYVFNLIVGTGALTMPKAFSGAGWLLSLIMVVFLAFTSYLTVTFVIEAMAAANARIRWKKLQSLKRKVVVNPSHALTDSGQLFDDDDDDGCEDNDEVADEEESKPLLSPHVDEGGAKPNQTKADFYDITERVEMGKMASMFFHRIGVLAFYVIIAIYLYGDLAIYAAAVPKSMRDVACVYRPANLSCNATVPDDELCWGGNTWKISRMNAYRVFVAAFAVLLGPFTFFNVQKTMLLQIVTTGFRWLAFGMMIVLAIIRLAEGKGEGHPVIADFSGLPNLFGVCVYSFMCHHSLPSLVAPIRDKSRLTLLFASDYSLILCFYALLSFTGIYCFSGNHFEDLYTLNFQASCDPKDSVTNVVFIQYFLALFPVFTLSTSFPIIAITLRNNLKTLCHRPRRPYPWAVDKLVFPLVTILPPIVVALVTDNVGFLVSITGSYAGAGIQYVIPVCLAYYSRKQMSNTLGPHIANKHKSPFKHPIWFILVLLWAGLCIAFVTVNHVITRQ</sequence>
<evidence type="ECO:0000256" key="2">
    <source>
        <dbReference type="ARBA" id="ARBA00022692"/>
    </source>
</evidence>
<comment type="subcellular location">
    <subcellularLocation>
        <location evidence="1">Membrane</location>
        <topology evidence="1">Multi-pass membrane protein</topology>
    </subcellularLocation>
</comment>
<evidence type="ECO:0000256" key="4">
    <source>
        <dbReference type="ARBA" id="ARBA00023136"/>
    </source>
</evidence>
<feature type="transmembrane region" description="Helical" evidence="8">
    <location>
        <begin position="159"/>
        <end position="178"/>
    </location>
</feature>
<feature type="transmembrane region" description="Helical" evidence="8">
    <location>
        <begin position="228"/>
        <end position="248"/>
    </location>
</feature>
<feature type="domain" description="Amino acid transporter transmembrane" evidence="9">
    <location>
        <begin position="221"/>
        <end position="510"/>
    </location>
</feature>
<keyword evidence="10" id="KW-1185">Reference proteome</keyword>
<dbReference type="Proteomes" id="UP000085678">
    <property type="component" value="Unplaced"/>
</dbReference>
<gene>
    <name evidence="11" type="primary">LOC106156714</name>
</gene>
<dbReference type="AlphaFoldDB" id="A0A1S3HPU1"/>
<keyword evidence="2 8" id="KW-0812">Transmembrane</keyword>
<proteinExistence type="inferred from homology"/>
<dbReference type="STRING" id="7574.A0A1S3HPU1"/>
<keyword evidence="3 8" id="KW-1133">Transmembrane helix</keyword>
<dbReference type="RefSeq" id="XP_013387561.1">
    <property type="nucleotide sequence ID" value="XM_013532107.1"/>
</dbReference>
<protein>
    <submittedName>
        <fullName evidence="11">Transmembrane protein 104 isoform X1</fullName>
    </submittedName>
</protein>
<feature type="transmembrane region" description="Helical" evidence="8">
    <location>
        <begin position="423"/>
        <end position="440"/>
    </location>
</feature>
<feature type="region of interest" description="Disordered" evidence="7">
    <location>
        <begin position="97"/>
        <end position="137"/>
    </location>
</feature>
<dbReference type="PANTHER" id="PTHR16189">
    <property type="entry name" value="TRANSMEMBRANE PROTEIN 104-RELATED"/>
    <property type="match status" value="1"/>
</dbReference>
<evidence type="ECO:0000256" key="8">
    <source>
        <dbReference type="SAM" id="Phobius"/>
    </source>
</evidence>
<feature type="transmembrane region" description="Helical" evidence="8">
    <location>
        <begin position="12"/>
        <end position="31"/>
    </location>
</feature>
<reference evidence="11" key="1">
    <citation type="submission" date="2025-08" db="UniProtKB">
        <authorList>
            <consortium name="RefSeq"/>
        </authorList>
    </citation>
    <scope>IDENTIFICATION</scope>
    <source>
        <tissue evidence="11">Gonads</tissue>
    </source>
</reference>
<evidence type="ECO:0000313" key="11">
    <source>
        <dbReference type="RefSeq" id="XP_013387561.1"/>
    </source>
</evidence>
<keyword evidence="4 8" id="KW-0472">Membrane</keyword>
<comment type="similarity">
    <text evidence="6">Belongs to the TMEM104 family.</text>
</comment>
<keyword evidence="5" id="KW-0325">Glycoprotein</keyword>
<feature type="transmembrane region" description="Helical" evidence="8">
    <location>
        <begin position="326"/>
        <end position="348"/>
    </location>
</feature>
<dbReference type="PANTHER" id="PTHR16189:SF0">
    <property type="entry name" value="TRANSMEMBRANE PROTEIN 104"/>
    <property type="match status" value="1"/>
</dbReference>
<evidence type="ECO:0000256" key="1">
    <source>
        <dbReference type="ARBA" id="ARBA00004141"/>
    </source>
</evidence>
<dbReference type="FunCoup" id="A0A1S3HPU1">
    <property type="interactions" value="120"/>
</dbReference>
<evidence type="ECO:0000256" key="7">
    <source>
        <dbReference type="SAM" id="MobiDB-lite"/>
    </source>
</evidence>
<dbReference type="OrthoDB" id="294541at2759"/>
<evidence type="ECO:0000256" key="6">
    <source>
        <dbReference type="ARBA" id="ARBA00038166"/>
    </source>
</evidence>
<accession>A0A1S3HPU1</accession>
<dbReference type="KEGG" id="lak:106156714"/>
<evidence type="ECO:0000256" key="5">
    <source>
        <dbReference type="ARBA" id="ARBA00023180"/>
    </source>
</evidence>
<evidence type="ECO:0000256" key="3">
    <source>
        <dbReference type="ARBA" id="ARBA00022989"/>
    </source>
</evidence>
<dbReference type="InterPro" id="IPR013057">
    <property type="entry name" value="AA_transpt_TM"/>
</dbReference>
<dbReference type="Pfam" id="PF01490">
    <property type="entry name" value="Aa_trans"/>
    <property type="match status" value="2"/>
</dbReference>
<feature type="transmembrane region" description="Helical" evidence="8">
    <location>
        <begin position="284"/>
        <end position="305"/>
    </location>
</feature>
<feature type="compositionally biased region" description="Acidic residues" evidence="7">
    <location>
        <begin position="101"/>
        <end position="120"/>
    </location>
</feature>
<feature type="transmembrane region" description="Helical" evidence="8">
    <location>
        <begin position="378"/>
        <end position="402"/>
    </location>
</feature>
<feature type="domain" description="Amino acid transporter transmembrane" evidence="9">
    <location>
        <begin position="19"/>
        <end position="67"/>
    </location>
</feature>
<evidence type="ECO:0000313" key="10">
    <source>
        <dbReference type="Proteomes" id="UP000085678"/>
    </source>
</evidence>